<dbReference type="Gene3D" id="1.20.1740.10">
    <property type="entry name" value="Amino acid/polyamine transporter I"/>
    <property type="match status" value="2"/>
</dbReference>
<evidence type="ECO:0000313" key="7">
    <source>
        <dbReference type="EMBL" id="KAK9877032.1"/>
    </source>
</evidence>
<feature type="transmembrane region" description="Helical" evidence="5">
    <location>
        <begin position="382"/>
        <end position="403"/>
    </location>
</feature>
<evidence type="ECO:0000256" key="3">
    <source>
        <dbReference type="ARBA" id="ARBA00022989"/>
    </source>
</evidence>
<feature type="transmembrane region" description="Helical" evidence="5">
    <location>
        <begin position="286"/>
        <end position="313"/>
    </location>
</feature>
<feature type="transmembrane region" description="Helical" evidence="5">
    <location>
        <begin position="409"/>
        <end position="428"/>
    </location>
</feature>
<evidence type="ECO:0000259" key="6">
    <source>
        <dbReference type="Pfam" id="PF13906"/>
    </source>
</evidence>
<dbReference type="GO" id="GO:0061459">
    <property type="term" value="F:L-arginine transmembrane transporter activity"/>
    <property type="evidence" value="ECO:0007669"/>
    <property type="project" value="TreeGrafter"/>
</dbReference>
<keyword evidence="8" id="KW-1185">Reference proteome</keyword>
<proteinExistence type="predicted"/>
<feature type="transmembrane region" description="Helical" evidence="5">
    <location>
        <begin position="204"/>
        <end position="222"/>
    </location>
</feature>
<dbReference type="AlphaFoldDB" id="A0AAW1TZQ1"/>
<gene>
    <name evidence="7" type="ORF">WA026_016059</name>
</gene>
<feature type="transmembrane region" description="Helical" evidence="5">
    <location>
        <begin position="110"/>
        <end position="131"/>
    </location>
</feature>
<dbReference type="GO" id="GO:0005886">
    <property type="term" value="C:plasma membrane"/>
    <property type="evidence" value="ECO:0007669"/>
    <property type="project" value="TreeGrafter"/>
</dbReference>
<reference evidence="7 8" key="1">
    <citation type="submission" date="2023-03" db="EMBL/GenBank/DDBJ databases">
        <title>Genome insight into feeding habits of ladybird beetles.</title>
        <authorList>
            <person name="Li H.-S."/>
            <person name="Huang Y.-H."/>
            <person name="Pang H."/>
        </authorList>
    </citation>
    <scope>NUCLEOTIDE SEQUENCE [LARGE SCALE GENOMIC DNA]</scope>
    <source>
        <strain evidence="7">SYSU_2023b</strain>
        <tissue evidence="7">Whole body</tissue>
    </source>
</reference>
<keyword evidence="2 5" id="KW-0812">Transmembrane</keyword>
<accession>A0AAW1TZQ1</accession>
<feature type="transmembrane region" description="Helical" evidence="5">
    <location>
        <begin position="333"/>
        <end position="361"/>
    </location>
</feature>
<evidence type="ECO:0000256" key="2">
    <source>
        <dbReference type="ARBA" id="ARBA00022692"/>
    </source>
</evidence>
<protein>
    <recommendedName>
        <fullName evidence="6">Cationic amino acid transporter C-terminal domain-containing protein</fullName>
    </recommendedName>
</protein>
<evidence type="ECO:0000313" key="8">
    <source>
        <dbReference type="Proteomes" id="UP001431783"/>
    </source>
</evidence>
<dbReference type="Pfam" id="PF13520">
    <property type="entry name" value="AA_permease_2"/>
    <property type="match status" value="1"/>
</dbReference>
<keyword evidence="3 5" id="KW-1133">Transmembrane helix</keyword>
<evidence type="ECO:0000256" key="1">
    <source>
        <dbReference type="ARBA" id="ARBA00004141"/>
    </source>
</evidence>
<name>A0AAW1TZQ1_9CUCU</name>
<feature type="domain" description="Cationic amino acid transporter C-terminal" evidence="6">
    <location>
        <begin position="530"/>
        <end position="580"/>
    </location>
</feature>
<dbReference type="Proteomes" id="UP001431783">
    <property type="component" value="Unassembled WGS sequence"/>
</dbReference>
<dbReference type="InterPro" id="IPR002293">
    <property type="entry name" value="AA/rel_permease1"/>
</dbReference>
<feature type="transmembrane region" description="Helical" evidence="5">
    <location>
        <begin position="530"/>
        <end position="551"/>
    </location>
</feature>
<dbReference type="InterPro" id="IPR029485">
    <property type="entry name" value="CAT_C"/>
</dbReference>
<dbReference type="GO" id="GO:0000064">
    <property type="term" value="F:L-ornithine transmembrane transporter activity"/>
    <property type="evidence" value="ECO:0007669"/>
    <property type="project" value="TreeGrafter"/>
</dbReference>
<evidence type="ECO:0000256" key="4">
    <source>
        <dbReference type="ARBA" id="ARBA00023136"/>
    </source>
</evidence>
<feature type="transmembrane region" description="Helical" evidence="5">
    <location>
        <begin position="178"/>
        <end position="195"/>
    </location>
</feature>
<feature type="transmembrane region" description="Helical" evidence="5">
    <location>
        <begin position="557"/>
        <end position="578"/>
    </location>
</feature>
<dbReference type="GO" id="GO:0015189">
    <property type="term" value="F:L-lysine transmembrane transporter activity"/>
    <property type="evidence" value="ECO:0007669"/>
    <property type="project" value="TreeGrafter"/>
</dbReference>
<dbReference type="GO" id="GO:0097638">
    <property type="term" value="P:L-arginine import across plasma membrane"/>
    <property type="evidence" value="ECO:0007669"/>
    <property type="project" value="TreeGrafter"/>
</dbReference>
<evidence type="ECO:0000256" key="5">
    <source>
        <dbReference type="SAM" id="Phobius"/>
    </source>
</evidence>
<dbReference type="FunFam" id="1.20.1740.10:FF:000010">
    <property type="entry name" value="probable cationic amino acid transporter"/>
    <property type="match status" value="1"/>
</dbReference>
<feature type="transmembrane region" description="Helical" evidence="5">
    <location>
        <begin position="497"/>
        <end position="518"/>
    </location>
</feature>
<dbReference type="Pfam" id="PF13906">
    <property type="entry name" value="AA_permease_C"/>
    <property type="match status" value="1"/>
</dbReference>
<sequence>MELLENLGFDTTMYLKPINWSSFKHALTRKKEITGDGESKLVKVLSTLDLVALGIGSTLGAGIYVLAGDVAKHTAGPAIVISFFIAAVASVLAGLCYAEFGARVPKAGSAYVYTYVCIGEFLAFVIGWNLILEYLIGSATVTKAIFTYLDELTSNKMSGFFNSTVPIHAEGFGQYTDFFSLVFAFVFSVGIAFGAKESSLINNIFTLINLTVISTVIVSGFWKADTSLWAIPKREVPEGFGEGGFAPYGLKGIIKGAARCFFAFIGFDCIATAGEEAKNPKKSIPIGVVLSLIIVFLAYFGASAMITLMLPYYEQDPNAPLIYIYEQMDWQVLKYLVSAGALCGLFSSLLGAMFPLPRIIYAMASDGLIFKFLSKVHPKFHTPFMGTVIAGIITGILACVFDLEKLTNMMSIGTLFAYSMVAACVLVLRYSEEKSNKDYVITEKSLYKIIMREVISPQSRVPTKFTSKFVSVMILIFGTLSLIGSGFIRIFEDDLNEAWLIITLCLIFLSLFIILLLVSLQPKSTDTLTFSVPLVPWIPGISILINIYLMTTLPSTTWAYYLGWMIIGFCIYFAYGFWNSKEGDKNDTKSAEQMRQNVETSNF</sequence>
<dbReference type="EMBL" id="JARQZJ010000039">
    <property type="protein sequence ID" value="KAK9877032.1"/>
    <property type="molecule type" value="Genomic_DNA"/>
</dbReference>
<dbReference type="PANTHER" id="PTHR43243:SF103">
    <property type="entry name" value="LOW AFFINITY CATIONIC AMINO ACID TRANSPORTER 2-LIKE PROTEIN"/>
    <property type="match status" value="1"/>
</dbReference>
<dbReference type="PANTHER" id="PTHR43243">
    <property type="entry name" value="INNER MEMBRANE TRANSPORTER YGJI-RELATED"/>
    <property type="match status" value="1"/>
</dbReference>
<feature type="transmembrane region" description="Helical" evidence="5">
    <location>
        <begin position="79"/>
        <end position="98"/>
    </location>
</feature>
<feature type="transmembrane region" description="Helical" evidence="5">
    <location>
        <begin position="469"/>
        <end position="491"/>
    </location>
</feature>
<organism evidence="7 8">
    <name type="scientific">Henosepilachna vigintioctopunctata</name>
    <dbReference type="NCBI Taxonomy" id="420089"/>
    <lineage>
        <taxon>Eukaryota</taxon>
        <taxon>Metazoa</taxon>
        <taxon>Ecdysozoa</taxon>
        <taxon>Arthropoda</taxon>
        <taxon>Hexapoda</taxon>
        <taxon>Insecta</taxon>
        <taxon>Pterygota</taxon>
        <taxon>Neoptera</taxon>
        <taxon>Endopterygota</taxon>
        <taxon>Coleoptera</taxon>
        <taxon>Polyphaga</taxon>
        <taxon>Cucujiformia</taxon>
        <taxon>Coccinelloidea</taxon>
        <taxon>Coccinellidae</taxon>
        <taxon>Epilachninae</taxon>
        <taxon>Epilachnini</taxon>
        <taxon>Henosepilachna</taxon>
    </lineage>
</organism>
<dbReference type="PIRSF" id="PIRSF006060">
    <property type="entry name" value="AA_transporter"/>
    <property type="match status" value="1"/>
</dbReference>
<comment type="subcellular location">
    <subcellularLocation>
        <location evidence="1">Membrane</location>
        <topology evidence="1">Multi-pass membrane protein</topology>
    </subcellularLocation>
</comment>
<comment type="caution">
    <text evidence="7">The sequence shown here is derived from an EMBL/GenBank/DDBJ whole genome shotgun (WGS) entry which is preliminary data.</text>
</comment>
<keyword evidence="4 5" id="KW-0472">Membrane</keyword>
<feature type="transmembrane region" description="Helical" evidence="5">
    <location>
        <begin position="48"/>
        <end position="67"/>
    </location>
</feature>